<dbReference type="Proteomes" id="UP001289374">
    <property type="component" value="Unassembled WGS sequence"/>
</dbReference>
<organism evidence="1 2">
    <name type="scientific">Sesamum angolense</name>
    <dbReference type="NCBI Taxonomy" id="2727404"/>
    <lineage>
        <taxon>Eukaryota</taxon>
        <taxon>Viridiplantae</taxon>
        <taxon>Streptophyta</taxon>
        <taxon>Embryophyta</taxon>
        <taxon>Tracheophyta</taxon>
        <taxon>Spermatophyta</taxon>
        <taxon>Magnoliopsida</taxon>
        <taxon>eudicotyledons</taxon>
        <taxon>Gunneridae</taxon>
        <taxon>Pentapetalae</taxon>
        <taxon>asterids</taxon>
        <taxon>lamiids</taxon>
        <taxon>Lamiales</taxon>
        <taxon>Pedaliaceae</taxon>
        <taxon>Sesamum</taxon>
    </lineage>
</organism>
<proteinExistence type="predicted"/>
<gene>
    <name evidence="1" type="ORF">Sango_1139200</name>
</gene>
<comment type="caution">
    <text evidence="1">The sequence shown here is derived from an EMBL/GenBank/DDBJ whole genome shotgun (WGS) entry which is preliminary data.</text>
</comment>
<name>A0AAE1WVS0_9LAMI</name>
<dbReference type="AlphaFoldDB" id="A0AAE1WVS0"/>
<accession>A0AAE1WVS0</accession>
<reference evidence="1" key="1">
    <citation type="submission" date="2020-06" db="EMBL/GenBank/DDBJ databases">
        <authorList>
            <person name="Li T."/>
            <person name="Hu X."/>
            <person name="Zhang T."/>
            <person name="Song X."/>
            <person name="Zhang H."/>
            <person name="Dai N."/>
            <person name="Sheng W."/>
            <person name="Hou X."/>
            <person name="Wei L."/>
        </authorList>
    </citation>
    <scope>NUCLEOTIDE SEQUENCE</scope>
    <source>
        <strain evidence="1">K16</strain>
        <tissue evidence="1">Leaf</tissue>
    </source>
</reference>
<dbReference type="EMBL" id="JACGWL010000006">
    <property type="protein sequence ID" value="KAK4400331.1"/>
    <property type="molecule type" value="Genomic_DNA"/>
</dbReference>
<sequence>MTRAFNLQNGRKACYFDCQRQFLSQDHPYRRNKKVFTKNRVERKVAHLSFTGEQIRDWVEEFSPGVEVQLSLPLGYGCEHKCIKKNIFWELKPD</sequence>
<keyword evidence="2" id="KW-1185">Reference proteome</keyword>
<evidence type="ECO:0000313" key="2">
    <source>
        <dbReference type="Proteomes" id="UP001289374"/>
    </source>
</evidence>
<reference evidence="1" key="2">
    <citation type="journal article" date="2024" name="Plant">
        <title>Genomic evolution and insights into agronomic trait innovations of Sesamum species.</title>
        <authorList>
            <person name="Miao H."/>
            <person name="Wang L."/>
            <person name="Qu L."/>
            <person name="Liu H."/>
            <person name="Sun Y."/>
            <person name="Le M."/>
            <person name="Wang Q."/>
            <person name="Wei S."/>
            <person name="Zheng Y."/>
            <person name="Lin W."/>
            <person name="Duan Y."/>
            <person name="Cao H."/>
            <person name="Xiong S."/>
            <person name="Wang X."/>
            <person name="Wei L."/>
            <person name="Li C."/>
            <person name="Ma Q."/>
            <person name="Ju M."/>
            <person name="Zhao R."/>
            <person name="Li G."/>
            <person name="Mu C."/>
            <person name="Tian Q."/>
            <person name="Mei H."/>
            <person name="Zhang T."/>
            <person name="Gao T."/>
            <person name="Zhang H."/>
        </authorList>
    </citation>
    <scope>NUCLEOTIDE SEQUENCE</scope>
    <source>
        <strain evidence="1">K16</strain>
    </source>
</reference>
<protein>
    <submittedName>
        <fullName evidence="1">Uncharacterized protein</fullName>
    </submittedName>
</protein>
<evidence type="ECO:0000313" key="1">
    <source>
        <dbReference type="EMBL" id="KAK4400331.1"/>
    </source>
</evidence>